<dbReference type="GO" id="GO:0008324">
    <property type="term" value="F:monoatomic cation transmembrane transporter activity"/>
    <property type="evidence" value="ECO:0007669"/>
    <property type="project" value="InterPro"/>
</dbReference>
<evidence type="ECO:0000256" key="3">
    <source>
        <dbReference type="ARBA" id="ARBA00022475"/>
    </source>
</evidence>
<evidence type="ECO:0000256" key="7">
    <source>
        <dbReference type="SAM" id="Phobius"/>
    </source>
</evidence>
<dbReference type="EMBL" id="CP022684">
    <property type="protein sequence ID" value="AUM13018.1"/>
    <property type="molecule type" value="Genomic_DNA"/>
</dbReference>
<keyword evidence="4 7" id="KW-0812">Transmembrane</keyword>
<evidence type="ECO:0000313" key="9">
    <source>
        <dbReference type="Proteomes" id="UP000235116"/>
    </source>
</evidence>
<dbReference type="PIRSF" id="PIRSF019239">
    <property type="entry name" value="MrpE"/>
    <property type="match status" value="1"/>
</dbReference>
<protein>
    <submittedName>
        <fullName evidence="8">Na+/H+ antiporter subunit E</fullName>
    </submittedName>
</protein>
<evidence type="ECO:0000256" key="4">
    <source>
        <dbReference type="ARBA" id="ARBA00022692"/>
    </source>
</evidence>
<gene>
    <name evidence="8" type="ORF">Kalk_11550</name>
</gene>
<reference evidence="9" key="1">
    <citation type="submission" date="2017-08" db="EMBL/GenBank/DDBJ databases">
        <title>Direct submision.</title>
        <authorList>
            <person name="Kim S.-J."/>
            <person name="Rhee S.-K."/>
        </authorList>
    </citation>
    <scope>NUCLEOTIDE SEQUENCE [LARGE SCALE GENOMIC DNA]</scope>
    <source>
        <strain evidence="9">GI5</strain>
    </source>
</reference>
<feature type="transmembrane region" description="Helical" evidence="7">
    <location>
        <begin position="62"/>
        <end position="85"/>
    </location>
</feature>
<proteinExistence type="inferred from homology"/>
<dbReference type="Pfam" id="PF01899">
    <property type="entry name" value="MNHE"/>
    <property type="match status" value="1"/>
</dbReference>
<feature type="transmembrane region" description="Helical" evidence="7">
    <location>
        <begin position="7"/>
        <end position="24"/>
    </location>
</feature>
<feature type="transmembrane region" description="Helical" evidence="7">
    <location>
        <begin position="30"/>
        <end position="50"/>
    </location>
</feature>
<dbReference type="KEGG" id="kak:Kalk_11550"/>
<dbReference type="AlphaFoldDB" id="A0A2K9LL17"/>
<dbReference type="InterPro" id="IPR002758">
    <property type="entry name" value="Cation_antiport_E"/>
</dbReference>
<keyword evidence="9" id="KW-1185">Reference proteome</keyword>
<dbReference type="PANTHER" id="PTHR34584">
    <property type="entry name" value="NA(+)/H(+) ANTIPORTER SUBUNIT E1"/>
    <property type="match status" value="1"/>
</dbReference>
<accession>A0A2K9LL17</accession>
<name>A0A2K9LL17_9GAMM</name>
<evidence type="ECO:0000313" key="8">
    <source>
        <dbReference type="EMBL" id="AUM13018.1"/>
    </source>
</evidence>
<dbReference type="GO" id="GO:0005886">
    <property type="term" value="C:plasma membrane"/>
    <property type="evidence" value="ECO:0007669"/>
    <property type="project" value="UniProtKB-SubCell"/>
</dbReference>
<comment type="subcellular location">
    <subcellularLocation>
        <location evidence="1">Cell membrane</location>
        <topology evidence="1">Multi-pass membrane protein</topology>
    </subcellularLocation>
</comment>
<sequence>MTVLKRLFPMPLHTCILLVVWLLLNDLSAGHFTLGLILAIMIPWVAAPLSDPHARVKKPLRALRYVLMVLGDIVVSNFEVANRILKPNRLLRPGLIALPLDLTGQFPLALLASTISLTPGTVSVDFSEDMKWLYIHALHVDDEQSLIQRIKTRYEAPLREIFAC</sequence>
<evidence type="ECO:0000256" key="2">
    <source>
        <dbReference type="ARBA" id="ARBA00006228"/>
    </source>
</evidence>
<comment type="similarity">
    <text evidence="2">Belongs to the CPA3 antiporters (TC 2.A.63) subunit E family.</text>
</comment>
<dbReference type="NCBIfam" id="NF006518">
    <property type="entry name" value="PRK08965.1-2"/>
    <property type="match status" value="1"/>
</dbReference>
<evidence type="ECO:0000256" key="5">
    <source>
        <dbReference type="ARBA" id="ARBA00022989"/>
    </source>
</evidence>
<keyword evidence="5 7" id="KW-1133">Transmembrane helix</keyword>
<dbReference type="PANTHER" id="PTHR34584:SF1">
    <property type="entry name" value="NA(+)_H(+) ANTIPORTER SUBUNIT E1"/>
    <property type="match status" value="1"/>
</dbReference>
<dbReference type="OrthoDB" id="9807187at2"/>
<evidence type="ECO:0000256" key="6">
    <source>
        <dbReference type="ARBA" id="ARBA00023136"/>
    </source>
</evidence>
<evidence type="ECO:0000256" key="1">
    <source>
        <dbReference type="ARBA" id="ARBA00004651"/>
    </source>
</evidence>
<organism evidence="8 9">
    <name type="scientific">Ketobacter alkanivorans</name>
    <dbReference type="NCBI Taxonomy" id="1917421"/>
    <lineage>
        <taxon>Bacteria</taxon>
        <taxon>Pseudomonadati</taxon>
        <taxon>Pseudomonadota</taxon>
        <taxon>Gammaproteobacteria</taxon>
        <taxon>Pseudomonadales</taxon>
        <taxon>Ketobacteraceae</taxon>
        <taxon>Ketobacter</taxon>
    </lineage>
</organism>
<dbReference type="Proteomes" id="UP000235116">
    <property type="component" value="Chromosome"/>
</dbReference>
<keyword evidence="6 7" id="KW-0472">Membrane</keyword>
<keyword evidence="3" id="KW-1003">Cell membrane</keyword>